<dbReference type="AlphaFoldDB" id="A0AAD6PN38"/>
<sequence>MDVTLILGNMFESVDKCIINFLGAVVRSRLVMEVHHIQCEEFLANRPLVLRSYR</sequence>
<comment type="caution">
    <text evidence="1">The sequence shown here is derived from an EMBL/GenBank/DDBJ whole genome shotgun (WGS) entry which is preliminary data.</text>
</comment>
<organism evidence="1 2">
    <name type="scientific">Salix udensis</name>
    <dbReference type="NCBI Taxonomy" id="889485"/>
    <lineage>
        <taxon>Eukaryota</taxon>
        <taxon>Viridiplantae</taxon>
        <taxon>Streptophyta</taxon>
        <taxon>Embryophyta</taxon>
        <taxon>Tracheophyta</taxon>
        <taxon>Spermatophyta</taxon>
        <taxon>Magnoliopsida</taxon>
        <taxon>eudicotyledons</taxon>
        <taxon>Gunneridae</taxon>
        <taxon>Pentapetalae</taxon>
        <taxon>rosids</taxon>
        <taxon>fabids</taxon>
        <taxon>Malpighiales</taxon>
        <taxon>Salicaceae</taxon>
        <taxon>Saliceae</taxon>
        <taxon>Salix</taxon>
    </lineage>
</organism>
<name>A0AAD6PN38_9ROSI</name>
<keyword evidence="2" id="KW-1185">Reference proteome</keyword>
<gene>
    <name evidence="1" type="ORF">OIU84_000404</name>
</gene>
<evidence type="ECO:0000313" key="1">
    <source>
        <dbReference type="EMBL" id="KAJ6435175.1"/>
    </source>
</evidence>
<evidence type="ECO:0000313" key="2">
    <source>
        <dbReference type="Proteomes" id="UP001162972"/>
    </source>
</evidence>
<proteinExistence type="predicted"/>
<reference evidence="1 2" key="1">
    <citation type="journal article" date="2023" name="Int. J. Mol. Sci.">
        <title>De Novo Assembly and Annotation of 11 Diverse Shrub Willow (Salix) Genomes Reveals Novel Gene Organization in Sex-Linked Regions.</title>
        <authorList>
            <person name="Hyden B."/>
            <person name="Feng K."/>
            <person name="Yates T.B."/>
            <person name="Jawdy S."/>
            <person name="Cereghino C."/>
            <person name="Smart L.B."/>
            <person name="Muchero W."/>
        </authorList>
    </citation>
    <scope>NUCLEOTIDE SEQUENCE [LARGE SCALE GENOMIC DNA]</scope>
    <source>
        <tissue evidence="1">Shoot tip</tissue>
    </source>
</reference>
<dbReference type="Proteomes" id="UP001162972">
    <property type="component" value="Chromosome 18"/>
</dbReference>
<protein>
    <submittedName>
        <fullName evidence="1">Uncharacterized protein</fullName>
    </submittedName>
</protein>
<dbReference type="EMBL" id="JAPFFJ010000001">
    <property type="protein sequence ID" value="KAJ6435175.1"/>
    <property type="molecule type" value="Genomic_DNA"/>
</dbReference>
<accession>A0AAD6PN38</accession>